<feature type="chain" id="PRO_5036466523" evidence="1">
    <location>
        <begin position="17"/>
        <end position="105"/>
    </location>
</feature>
<dbReference type="AlphaFoldDB" id="A0A8X6LB23"/>
<evidence type="ECO:0000313" key="2">
    <source>
        <dbReference type="EMBL" id="GFR01912.1"/>
    </source>
</evidence>
<name>A0A8X6LB23_TRICU</name>
<evidence type="ECO:0000313" key="3">
    <source>
        <dbReference type="Proteomes" id="UP000887116"/>
    </source>
</evidence>
<dbReference type="SUPFAM" id="SSF57567">
    <property type="entry name" value="Serine protease inhibitors"/>
    <property type="match status" value="1"/>
</dbReference>
<gene>
    <name evidence="2" type="ORF">TNCT_194001</name>
</gene>
<accession>A0A8X6LB23</accession>
<evidence type="ECO:0000256" key="1">
    <source>
        <dbReference type="SAM" id="SignalP"/>
    </source>
</evidence>
<dbReference type="Proteomes" id="UP000887116">
    <property type="component" value="Unassembled WGS sequence"/>
</dbReference>
<reference evidence="2" key="1">
    <citation type="submission" date="2020-07" db="EMBL/GenBank/DDBJ databases">
        <title>Multicomponent nature underlies the extraordinary mechanical properties of spider dragline silk.</title>
        <authorList>
            <person name="Kono N."/>
            <person name="Nakamura H."/>
            <person name="Mori M."/>
            <person name="Yoshida Y."/>
            <person name="Ohtoshi R."/>
            <person name="Malay A.D."/>
            <person name="Moran D.A.P."/>
            <person name="Tomita M."/>
            <person name="Numata K."/>
            <person name="Arakawa K."/>
        </authorList>
    </citation>
    <scope>NUCLEOTIDE SEQUENCE</scope>
</reference>
<dbReference type="OrthoDB" id="6425492at2759"/>
<organism evidence="2 3">
    <name type="scientific">Trichonephila clavata</name>
    <name type="common">Joro spider</name>
    <name type="synonym">Nephila clavata</name>
    <dbReference type="NCBI Taxonomy" id="2740835"/>
    <lineage>
        <taxon>Eukaryota</taxon>
        <taxon>Metazoa</taxon>
        <taxon>Ecdysozoa</taxon>
        <taxon>Arthropoda</taxon>
        <taxon>Chelicerata</taxon>
        <taxon>Arachnida</taxon>
        <taxon>Araneae</taxon>
        <taxon>Araneomorphae</taxon>
        <taxon>Entelegynae</taxon>
        <taxon>Araneoidea</taxon>
        <taxon>Nephilidae</taxon>
        <taxon>Trichonephila</taxon>
    </lineage>
</organism>
<sequence>MNFFILLLNLPFLVLAITSSEKSFFDAHGINTNCNGNTTFGSFASCTITCQNLYRIPYDCNPSEQLGCRCKPGFLPQNRQFQNLRCIRRKDCPRMIRKHHRRTTV</sequence>
<dbReference type="EMBL" id="BMAO01005519">
    <property type="protein sequence ID" value="GFR01912.1"/>
    <property type="molecule type" value="Genomic_DNA"/>
</dbReference>
<comment type="caution">
    <text evidence="2">The sequence shown here is derived from an EMBL/GenBank/DDBJ whole genome shotgun (WGS) entry which is preliminary data.</text>
</comment>
<dbReference type="Gene3D" id="2.10.25.10">
    <property type="entry name" value="Laminin"/>
    <property type="match status" value="1"/>
</dbReference>
<dbReference type="InterPro" id="IPR036084">
    <property type="entry name" value="Ser_inhib-like_sf"/>
</dbReference>
<protein>
    <submittedName>
        <fullName evidence="2">Uncharacterized protein</fullName>
    </submittedName>
</protein>
<keyword evidence="3" id="KW-1185">Reference proteome</keyword>
<proteinExistence type="predicted"/>
<feature type="signal peptide" evidence="1">
    <location>
        <begin position="1"/>
        <end position="16"/>
    </location>
</feature>
<keyword evidence="1" id="KW-0732">Signal</keyword>